<dbReference type="GO" id="GO:0032259">
    <property type="term" value="P:methylation"/>
    <property type="evidence" value="ECO:0007669"/>
    <property type="project" value="UniProtKB-KW"/>
</dbReference>
<evidence type="ECO:0000256" key="4">
    <source>
        <dbReference type="ARBA" id="ARBA00022679"/>
    </source>
</evidence>
<keyword evidence="5" id="KW-0949">S-adenosyl-L-methionine</keyword>
<dbReference type="PANTHER" id="PTHR47816">
    <property type="entry name" value="RIBOSOMAL RNA SMALL SUBUNIT METHYLTRANSFERASE C"/>
    <property type="match status" value="1"/>
</dbReference>
<evidence type="ECO:0000256" key="5">
    <source>
        <dbReference type="ARBA" id="ARBA00022691"/>
    </source>
</evidence>
<reference evidence="7 8" key="1">
    <citation type="submission" date="2022-12" db="EMBL/GenBank/DDBJ databases">
        <title>Dasania phycosphaerae sp. nov., isolated from particulate material of the south coast of Korea.</title>
        <authorList>
            <person name="Jiang Y."/>
        </authorList>
    </citation>
    <scope>NUCLEOTIDE SEQUENCE [LARGE SCALE GENOMIC DNA]</scope>
    <source>
        <strain evidence="7 8">GY-19</strain>
    </source>
</reference>
<evidence type="ECO:0000256" key="2">
    <source>
        <dbReference type="ARBA" id="ARBA00022552"/>
    </source>
</evidence>
<dbReference type="GO" id="GO:0008757">
    <property type="term" value="F:S-adenosylmethionine-dependent methyltransferase activity"/>
    <property type="evidence" value="ECO:0007669"/>
    <property type="project" value="InterPro"/>
</dbReference>
<keyword evidence="3 7" id="KW-0489">Methyltransferase</keyword>
<name>A0A9J6RH80_9GAMM</name>
<dbReference type="PROSITE" id="PS00092">
    <property type="entry name" value="N6_MTASE"/>
    <property type="match status" value="1"/>
</dbReference>
<dbReference type="PANTHER" id="PTHR47816:SF4">
    <property type="entry name" value="RIBOSOMAL RNA SMALL SUBUNIT METHYLTRANSFERASE C"/>
    <property type="match status" value="1"/>
</dbReference>
<feature type="domain" description="Methyltransferase small" evidence="6">
    <location>
        <begin position="181"/>
        <end position="352"/>
    </location>
</feature>
<dbReference type="InterPro" id="IPR046977">
    <property type="entry name" value="RsmC/RlmG"/>
</dbReference>
<dbReference type="AlphaFoldDB" id="A0A9J6RH80"/>
<keyword evidence="4" id="KW-0808">Transferase</keyword>
<dbReference type="InterPro" id="IPR007848">
    <property type="entry name" value="Small_mtfrase_dom"/>
</dbReference>
<gene>
    <name evidence="7" type="ORF">O0V09_02350</name>
</gene>
<organism evidence="7 8">
    <name type="scientific">Dasania phycosphaerae</name>
    <dbReference type="NCBI Taxonomy" id="2950436"/>
    <lineage>
        <taxon>Bacteria</taxon>
        <taxon>Pseudomonadati</taxon>
        <taxon>Pseudomonadota</taxon>
        <taxon>Gammaproteobacteria</taxon>
        <taxon>Cellvibrionales</taxon>
        <taxon>Spongiibacteraceae</taxon>
        <taxon>Dasania</taxon>
    </lineage>
</organism>
<comment type="caution">
    <text evidence="7">The sequence shown here is derived from an EMBL/GenBank/DDBJ whole genome shotgun (WGS) entry which is preliminary data.</text>
</comment>
<evidence type="ECO:0000256" key="1">
    <source>
        <dbReference type="ARBA" id="ARBA00022490"/>
    </source>
</evidence>
<dbReference type="GO" id="GO:0008170">
    <property type="term" value="F:N-methyltransferase activity"/>
    <property type="evidence" value="ECO:0007669"/>
    <property type="project" value="UniProtKB-ARBA"/>
</dbReference>
<keyword evidence="1" id="KW-0963">Cytoplasm</keyword>
<dbReference type="RefSeq" id="WP_258330166.1">
    <property type="nucleotide sequence ID" value="NZ_JAPTGG010000001.1"/>
</dbReference>
<dbReference type="InterPro" id="IPR002052">
    <property type="entry name" value="DNA_methylase_N6_adenine_CS"/>
</dbReference>
<sequence>MSGDIAMNLMAEKINHCLAADPTEPSLWVVDENISAAAMASVSAAANLTVLTNRCDSAQALEQRGFKLQLSDFDFSSFEPQSFAHIFYRVSKEKPIVHHVINQAAQYLRPQGYLHISGYKNEGAKTYSDKAVKYLGSLASKLLGGKTAMISDIVCDDVDDSRRLDDKNYSVLQQPVAAGDIRFTSKPGVFGWNKIDRGSEFLIAHLPEVLATITTEIKRVADLGCGYGYLSVMASQQLNQATFYAVDNNVAAVTCCQQNFIQHKIAGEVSLDSCGSQLSPGFDFLLCNPPFHQGFDVESGLTDKFVQSVSRLLNKGGHGFFVVNAFIPLERKAKGLFESVTMVANNQSFKLLLFKK</sequence>
<dbReference type="GO" id="GO:0006364">
    <property type="term" value="P:rRNA processing"/>
    <property type="evidence" value="ECO:0007669"/>
    <property type="project" value="UniProtKB-KW"/>
</dbReference>
<dbReference type="GO" id="GO:0003676">
    <property type="term" value="F:nucleic acid binding"/>
    <property type="evidence" value="ECO:0007669"/>
    <property type="project" value="InterPro"/>
</dbReference>
<keyword evidence="8" id="KW-1185">Reference proteome</keyword>
<dbReference type="Proteomes" id="UP001069090">
    <property type="component" value="Unassembled WGS sequence"/>
</dbReference>
<evidence type="ECO:0000256" key="3">
    <source>
        <dbReference type="ARBA" id="ARBA00022603"/>
    </source>
</evidence>
<evidence type="ECO:0000313" key="7">
    <source>
        <dbReference type="EMBL" id="MCZ0864022.1"/>
    </source>
</evidence>
<dbReference type="EMBL" id="JAPTGG010000001">
    <property type="protein sequence ID" value="MCZ0864022.1"/>
    <property type="molecule type" value="Genomic_DNA"/>
</dbReference>
<accession>A0A9J6RH80</accession>
<dbReference type="CDD" id="cd02440">
    <property type="entry name" value="AdoMet_MTases"/>
    <property type="match status" value="1"/>
</dbReference>
<evidence type="ECO:0000259" key="6">
    <source>
        <dbReference type="Pfam" id="PF05175"/>
    </source>
</evidence>
<proteinExistence type="predicted"/>
<keyword evidence="2" id="KW-0698">rRNA processing</keyword>
<dbReference type="Gene3D" id="3.40.50.150">
    <property type="entry name" value="Vaccinia Virus protein VP39"/>
    <property type="match status" value="2"/>
</dbReference>
<evidence type="ECO:0000313" key="8">
    <source>
        <dbReference type="Proteomes" id="UP001069090"/>
    </source>
</evidence>
<dbReference type="SUPFAM" id="SSF53335">
    <property type="entry name" value="S-adenosyl-L-methionine-dependent methyltransferases"/>
    <property type="match status" value="1"/>
</dbReference>
<protein>
    <submittedName>
        <fullName evidence="7">Methyltransferase</fullName>
    </submittedName>
</protein>
<dbReference type="InterPro" id="IPR029063">
    <property type="entry name" value="SAM-dependent_MTases_sf"/>
</dbReference>
<dbReference type="Pfam" id="PF05175">
    <property type="entry name" value="MTS"/>
    <property type="match status" value="1"/>
</dbReference>